<evidence type="ECO:0000256" key="1">
    <source>
        <dbReference type="SAM" id="MobiDB-lite"/>
    </source>
</evidence>
<reference evidence="2 3" key="1">
    <citation type="submission" date="2019-03" db="EMBL/GenBank/DDBJ databases">
        <title>Bradyrhizobium strains diversity.</title>
        <authorList>
            <person name="Urquiaga M.C.O."/>
            <person name="Hungria M."/>
            <person name="Delamuta J.R.M."/>
            <person name="Klepa M.S."/>
        </authorList>
    </citation>
    <scope>NUCLEOTIDE SEQUENCE [LARGE SCALE GENOMIC DNA]</scope>
    <source>
        <strain evidence="2 3">CNPSo 3426</strain>
    </source>
</reference>
<dbReference type="InterPro" id="IPR010985">
    <property type="entry name" value="Ribbon_hlx_hlx"/>
</dbReference>
<dbReference type="EMBL" id="SPQS01000008">
    <property type="protein sequence ID" value="TFV75301.1"/>
    <property type="molecule type" value="Genomic_DNA"/>
</dbReference>
<dbReference type="AlphaFoldDB" id="A0A4Y9P4I3"/>
<dbReference type="SUPFAM" id="SSF47598">
    <property type="entry name" value="Ribbon-helix-helix"/>
    <property type="match status" value="1"/>
</dbReference>
<feature type="region of interest" description="Disordered" evidence="1">
    <location>
        <begin position="85"/>
        <end position="108"/>
    </location>
</feature>
<gene>
    <name evidence="2" type="ORF">E4K64_16495</name>
</gene>
<evidence type="ECO:0000313" key="2">
    <source>
        <dbReference type="EMBL" id="TFV75301.1"/>
    </source>
</evidence>
<name>A0A4Y9P4I3_9BRAD</name>
<dbReference type="GO" id="GO:0006355">
    <property type="term" value="P:regulation of DNA-templated transcription"/>
    <property type="evidence" value="ECO:0007669"/>
    <property type="project" value="InterPro"/>
</dbReference>
<accession>A0A4Y9P4I3</accession>
<protein>
    <submittedName>
        <fullName evidence="2">Uncharacterized protein</fullName>
    </submittedName>
</protein>
<dbReference type="Proteomes" id="UP000297700">
    <property type="component" value="Unassembled WGS sequence"/>
</dbReference>
<feature type="compositionally biased region" description="Basic residues" evidence="1">
    <location>
        <begin position="86"/>
        <end position="97"/>
    </location>
</feature>
<proteinExistence type="predicted"/>
<evidence type="ECO:0000313" key="3">
    <source>
        <dbReference type="Proteomes" id="UP000297700"/>
    </source>
</evidence>
<comment type="caution">
    <text evidence="2">The sequence shown here is derived from an EMBL/GenBank/DDBJ whole genome shotgun (WGS) entry which is preliminary data.</text>
</comment>
<organism evidence="2 3">
    <name type="scientific">Bradyrhizobium frederickii</name>
    <dbReference type="NCBI Taxonomy" id="2560054"/>
    <lineage>
        <taxon>Bacteria</taxon>
        <taxon>Pseudomonadati</taxon>
        <taxon>Pseudomonadota</taxon>
        <taxon>Alphaproteobacteria</taxon>
        <taxon>Hyphomicrobiales</taxon>
        <taxon>Nitrobacteraceae</taxon>
        <taxon>Bradyrhizobium</taxon>
    </lineage>
</organism>
<dbReference type="RefSeq" id="WP_135164442.1">
    <property type="nucleotide sequence ID" value="NZ_SPQS01000008.1"/>
</dbReference>
<sequence>MRPRIIASREQLLQVVRDRRDELDLSHETLDGITGLQGGYVSKLLADPPMRGFGEMSLQALLDALGMRIAFAVIVEDPERAERVRSRWRPRKRRPAKKASAANPPPENLWCVASNPQITMVSNTVHQRQVMANTKMIGARVKPDLEEQVKEIAARDRRTVSDWIRCRLEDAVAAARRQDQHQSEAA</sequence>